<dbReference type="AlphaFoldDB" id="A0ABD3WWB1"/>
<keyword evidence="5" id="KW-0732">Signal</keyword>
<dbReference type="PROSITE" id="PS50227">
    <property type="entry name" value="G_PROTEIN_RECEP_F2_3"/>
    <property type="match status" value="1"/>
</dbReference>
<dbReference type="Pfam" id="PF13927">
    <property type="entry name" value="Ig_3"/>
    <property type="match status" value="2"/>
</dbReference>
<feature type="domain" description="Ig-like" evidence="20">
    <location>
        <begin position="225"/>
        <end position="316"/>
    </location>
</feature>
<keyword evidence="10" id="KW-1015">Disulfide bond</keyword>
<evidence type="ECO:0000313" key="21">
    <source>
        <dbReference type="EMBL" id="KAL3877058.1"/>
    </source>
</evidence>
<evidence type="ECO:0008006" key="23">
    <source>
        <dbReference type="Google" id="ProtNLM"/>
    </source>
</evidence>
<dbReference type="PROSITE" id="PS50835">
    <property type="entry name" value="IG_LIKE"/>
    <property type="match status" value="2"/>
</dbReference>
<dbReference type="PANTHER" id="PTHR12011">
    <property type="entry name" value="ADHESION G-PROTEIN COUPLED RECEPTOR"/>
    <property type="match status" value="1"/>
</dbReference>
<keyword evidence="6" id="KW-0677">Repeat</keyword>
<dbReference type="SMART" id="SM00408">
    <property type="entry name" value="IGc2"/>
    <property type="match status" value="2"/>
</dbReference>
<evidence type="ECO:0000256" key="5">
    <source>
        <dbReference type="ARBA" id="ARBA00022729"/>
    </source>
</evidence>
<evidence type="ECO:0000256" key="11">
    <source>
        <dbReference type="ARBA" id="ARBA00023170"/>
    </source>
</evidence>
<evidence type="ECO:0000259" key="19">
    <source>
        <dbReference type="PROSITE" id="PS50261"/>
    </source>
</evidence>
<evidence type="ECO:0000259" key="16">
    <source>
        <dbReference type="PROSITE" id="PS50024"/>
    </source>
</evidence>
<feature type="domain" description="GAIN-B" evidence="17">
    <location>
        <begin position="521"/>
        <end position="677"/>
    </location>
</feature>
<keyword evidence="3" id="KW-1003">Cell membrane</keyword>
<dbReference type="InterPro" id="IPR001879">
    <property type="entry name" value="GPCR_2_extracellular_dom"/>
</dbReference>
<dbReference type="PRINTS" id="PR00249">
    <property type="entry name" value="GPCRSECRETIN"/>
</dbReference>
<comment type="caution">
    <text evidence="21">The sequence shown here is derived from an EMBL/GenBank/DDBJ whole genome shotgun (WGS) entry which is preliminary data.</text>
</comment>
<dbReference type="Gene3D" id="1.25.40.610">
    <property type="match status" value="1"/>
</dbReference>
<dbReference type="Pfam" id="PF16489">
    <property type="entry name" value="GAIN"/>
    <property type="match status" value="1"/>
</dbReference>
<dbReference type="PRINTS" id="PR01694">
    <property type="entry name" value="BAIPRECURSOR"/>
</dbReference>
<dbReference type="CDD" id="cd15040">
    <property type="entry name" value="7tmB2_Adhesion"/>
    <property type="match status" value="1"/>
</dbReference>
<dbReference type="InterPro" id="IPR003598">
    <property type="entry name" value="Ig_sub2"/>
</dbReference>
<feature type="transmembrane region" description="Helical" evidence="15">
    <location>
        <begin position="900"/>
        <end position="923"/>
    </location>
</feature>
<evidence type="ECO:0000256" key="12">
    <source>
        <dbReference type="ARBA" id="ARBA00023180"/>
    </source>
</evidence>
<dbReference type="PROSITE" id="PS50024">
    <property type="entry name" value="SEA"/>
    <property type="match status" value="1"/>
</dbReference>
<dbReference type="SMART" id="SM00409">
    <property type="entry name" value="IG"/>
    <property type="match status" value="2"/>
</dbReference>
<feature type="domain" description="G-protein coupled receptors family 2 profile 2" evidence="19">
    <location>
        <begin position="684"/>
        <end position="924"/>
    </location>
</feature>
<dbReference type="PROSITE" id="PS50261">
    <property type="entry name" value="G_PROTEIN_RECEP_F2_4"/>
    <property type="match status" value="1"/>
</dbReference>
<dbReference type="SUPFAM" id="SSF81321">
    <property type="entry name" value="Family A G protein-coupled receptor-like"/>
    <property type="match status" value="1"/>
</dbReference>
<dbReference type="Pfam" id="PF01390">
    <property type="entry name" value="SEA"/>
    <property type="match status" value="1"/>
</dbReference>
<proteinExistence type="inferred from homology"/>
<feature type="region of interest" description="Disordered" evidence="14">
    <location>
        <begin position="1045"/>
        <end position="1075"/>
    </location>
</feature>
<dbReference type="GO" id="GO:0004930">
    <property type="term" value="F:G protein-coupled receptor activity"/>
    <property type="evidence" value="ECO:0007669"/>
    <property type="project" value="UniProtKB-KW"/>
</dbReference>
<accession>A0ABD3WWB1</accession>
<keyword evidence="4 15" id="KW-0812">Transmembrane</keyword>
<dbReference type="InterPro" id="IPR008077">
    <property type="entry name" value="GPCR_2_brain_angio_inhib"/>
</dbReference>
<evidence type="ECO:0000256" key="6">
    <source>
        <dbReference type="ARBA" id="ARBA00022737"/>
    </source>
</evidence>
<dbReference type="InterPro" id="IPR017981">
    <property type="entry name" value="GPCR_2-like_7TM"/>
</dbReference>
<dbReference type="InterPro" id="IPR000203">
    <property type="entry name" value="GPS"/>
</dbReference>
<dbReference type="InterPro" id="IPR000082">
    <property type="entry name" value="SEA_dom"/>
</dbReference>
<evidence type="ECO:0000259" key="17">
    <source>
        <dbReference type="PROSITE" id="PS50221"/>
    </source>
</evidence>
<feature type="non-terminal residue" evidence="21">
    <location>
        <position position="1"/>
    </location>
</feature>
<dbReference type="Gene3D" id="1.20.1070.10">
    <property type="entry name" value="Rhodopsin 7-helix transmembrane proteins"/>
    <property type="match status" value="1"/>
</dbReference>
<dbReference type="Gene3D" id="2.60.220.50">
    <property type="match status" value="1"/>
</dbReference>
<dbReference type="FunFam" id="1.20.1070.10:FF:000058">
    <property type="entry name" value="Adhesion G protein-coupled receptor F5"/>
    <property type="match status" value="1"/>
</dbReference>
<dbReference type="InterPro" id="IPR036445">
    <property type="entry name" value="GPCR_2_extracell_dom_sf"/>
</dbReference>
<evidence type="ECO:0000256" key="10">
    <source>
        <dbReference type="ARBA" id="ARBA00023157"/>
    </source>
</evidence>
<dbReference type="Proteomes" id="UP001634394">
    <property type="component" value="Unassembled WGS sequence"/>
</dbReference>
<keyword evidence="11" id="KW-0675">Receptor</keyword>
<reference evidence="21 22" key="1">
    <citation type="submission" date="2024-11" db="EMBL/GenBank/DDBJ databases">
        <title>Chromosome-level genome assembly of the freshwater bivalve Anodonta woodiana.</title>
        <authorList>
            <person name="Chen X."/>
        </authorList>
    </citation>
    <scope>NUCLEOTIDE SEQUENCE [LARGE SCALE GENOMIC DNA]</scope>
    <source>
        <strain evidence="21">MN2024</strain>
        <tissue evidence="21">Gills</tissue>
    </source>
</reference>
<feature type="domain" description="G-protein coupled receptors family 2 profile 1" evidence="18">
    <location>
        <begin position="298"/>
        <end position="382"/>
    </location>
</feature>
<dbReference type="Gene3D" id="3.30.70.960">
    <property type="entry name" value="SEA domain"/>
    <property type="match status" value="1"/>
</dbReference>
<dbReference type="InterPro" id="IPR057244">
    <property type="entry name" value="GAIN_B"/>
</dbReference>
<dbReference type="SUPFAM" id="SSF111418">
    <property type="entry name" value="Hormone receptor domain"/>
    <property type="match status" value="1"/>
</dbReference>
<dbReference type="GO" id="GO:0005886">
    <property type="term" value="C:plasma membrane"/>
    <property type="evidence" value="ECO:0007669"/>
    <property type="project" value="UniProtKB-SubCell"/>
</dbReference>
<dbReference type="InterPro" id="IPR000832">
    <property type="entry name" value="GPCR_2_secretin-like"/>
</dbReference>
<feature type="domain" description="Ig-like" evidence="20">
    <location>
        <begin position="133"/>
        <end position="220"/>
    </location>
</feature>
<evidence type="ECO:0000256" key="4">
    <source>
        <dbReference type="ARBA" id="ARBA00022692"/>
    </source>
</evidence>
<evidence type="ECO:0000259" key="20">
    <source>
        <dbReference type="PROSITE" id="PS50835"/>
    </source>
</evidence>
<keyword evidence="7 15" id="KW-1133">Transmembrane helix</keyword>
<comment type="subcellular location">
    <subcellularLocation>
        <location evidence="1">Cell membrane</location>
        <topology evidence="1">Multi-pass membrane protein</topology>
    </subcellularLocation>
</comment>
<evidence type="ECO:0000256" key="3">
    <source>
        <dbReference type="ARBA" id="ARBA00022475"/>
    </source>
</evidence>
<dbReference type="InterPro" id="IPR046338">
    <property type="entry name" value="GAIN_dom_sf"/>
</dbReference>
<dbReference type="InterPro" id="IPR036179">
    <property type="entry name" value="Ig-like_dom_sf"/>
</dbReference>
<evidence type="ECO:0000313" key="22">
    <source>
        <dbReference type="Proteomes" id="UP001634394"/>
    </source>
</evidence>
<feature type="domain" description="SEA" evidence="16">
    <location>
        <begin position="3"/>
        <end position="113"/>
    </location>
</feature>
<dbReference type="SMART" id="SM00303">
    <property type="entry name" value="GPS"/>
    <property type="match status" value="1"/>
</dbReference>
<dbReference type="SUPFAM" id="SSF82671">
    <property type="entry name" value="SEA domain"/>
    <property type="match status" value="1"/>
</dbReference>
<feature type="transmembrane region" description="Helical" evidence="15">
    <location>
        <begin position="682"/>
        <end position="708"/>
    </location>
</feature>
<evidence type="ECO:0000256" key="13">
    <source>
        <dbReference type="ARBA" id="ARBA00023224"/>
    </source>
</evidence>
<dbReference type="Pfam" id="PF00002">
    <property type="entry name" value="7tm_2"/>
    <property type="match status" value="1"/>
</dbReference>
<gene>
    <name evidence="21" type="ORF">ACJMK2_034813</name>
</gene>
<feature type="transmembrane region" description="Helical" evidence="15">
    <location>
        <begin position="828"/>
        <end position="851"/>
    </location>
</feature>
<feature type="compositionally biased region" description="Low complexity" evidence="14">
    <location>
        <begin position="1049"/>
        <end position="1062"/>
    </location>
</feature>
<feature type="transmembrane region" description="Helical" evidence="15">
    <location>
        <begin position="720"/>
        <end position="737"/>
    </location>
</feature>
<evidence type="ECO:0000256" key="8">
    <source>
        <dbReference type="ARBA" id="ARBA00023040"/>
    </source>
</evidence>
<feature type="transmembrane region" description="Helical" evidence="15">
    <location>
        <begin position="789"/>
        <end position="808"/>
    </location>
</feature>
<dbReference type="Gene3D" id="2.60.40.10">
    <property type="entry name" value="Immunoglobulins"/>
    <property type="match status" value="2"/>
</dbReference>
<feature type="transmembrane region" description="Helical" evidence="15">
    <location>
        <begin position="757"/>
        <end position="782"/>
    </location>
</feature>
<keyword evidence="8" id="KW-0297">G-protein coupled receptor</keyword>
<evidence type="ECO:0000256" key="9">
    <source>
        <dbReference type="ARBA" id="ARBA00023136"/>
    </source>
</evidence>
<dbReference type="SUPFAM" id="SSF48726">
    <property type="entry name" value="Immunoglobulin"/>
    <property type="match status" value="2"/>
</dbReference>
<dbReference type="Gene3D" id="4.10.1240.10">
    <property type="entry name" value="GPCR, family 2, extracellular hormone receptor domain"/>
    <property type="match status" value="1"/>
</dbReference>
<evidence type="ECO:0000256" key="2">
    <source>
        <dbReference type="ARBA" id="ARBA00007343"/>
    </source>
</evidence>
<dbReference type="InterPro" id="IPR007110">
    <property type="entry name" value="Ig-like_dom"/>
</dbReference>
<dbReference type="InterPro" id="IPR003599">
    <property type="entry name" value="Ig_sub"/>
</dbReference>
<dbReference type="PROSITE" id="PS50221">
    <property type="entry name" value="GAIN_B"/>
    <property type="match status" value="1"/>
</dbReference>
<name>A0ABD3WWB1_SINWO</name>
<keyword evidence="12" id="KW-0325">Glycoprotein</keyword>
<dbReference type="InterPro" id="IPR036364">
    <property type="entry name" value="SEA_dom_sf"/>
</dbReference>
<dbReference type="Pfam" id="PF01825">
    <property type="entry name" value="GPS"/>
    <property type="match status" value="1"/>
</dbReference>
<evidence type="ECO:0000256" key="15">
    <source>
        <dbReference type="SAM" id="Phobius"/>
    </source>
</evidence>
<comment type="similarity">
    <text evidence="2">Belongs to the G-protein coupled receptor 2 family. Adhesion G-protein coupled receptor (ADGR) subfamily.</text>
</comment>
<evidence type="ECO:0000256" key="1">
    <source>
        <dbReference type="ARBA" id="ARBA00004651"/>
    </source>
</evidence>
<dbReference type="EMBL" id="JBJQND010000005">
    <property type="protein sequence ID" value="KAL3877058.1"/>
    <property type="molecule type" value="Genomic_DNA"/>
</dbReference>
<dbReference type="InterPro" id="IPR032471">
    <property type="entry name" value="AGRL2-4_GAIN_subdom_A"/>
</dbReference>
<keyword evidence="9 15" id="KW-0472">Membrane</keyword>
<evidence type="ECO:0000256" key="7">
    <source>
        <dbReference type="ARBA" id="ARBA00022989"/>
    </source>
</evidence>
<keyword evidence="13" id="KW-0807">Transducer</keyword>
<feature type="transmembrane region" description="Helical" evidence="15">
    <location>
        <begin position="872"/>
        <end position="894"/>
    </location>
</feature>
<keyword evidence="22" id="KW-1185">Reference proteome</keyword>
<evidence type="ECO:0000259" key="18">
    <source>
        <dbReference type="PROSITE" id="PS50227"/>
    </source>
</evidence>
<dbReference type="PANTHER" id="PTHR12011:SF347">
    <property type="entry name" value="FI21270P1-RELATED"/>
    <property type="match status" value="1"/>
</dbReference>
<protein>
    <recommendedName>
        <fullName evidence="23">Adhesion G protein-coupled receptor L3</fullName>
    </recommendedName>
</protein>
<organism evidence="21 22">
    <name type="scientific">Sinanodonta woodiana</name>
    <name type="common">Chinese pond mussel</name>
    <name type="synonym">Anodonta woodiana</name>
    <dbReference type="NCBI Taxonomy" id="1069815"/>
    <lineage>
        <taxon>Eukaryota</taxon>
        <taxon>Metazoa</taxon>
        <taxon>Spiralia</taxon>
        <taxon>Lophotrochozoa</taxon>
        <taxon>Mollusca</taxon>
        <taxon>Bivalvia</taxon>
        <taxon>Autobranchia</taxon>
        <taxon>Heteroconchia</taxon>
        <taxon>Palaeoheterodonta</taxon>
        <taxon>Unionida</taxon>
        <taxon>Unionoidea</taxon>
        <taxon>Unionidae</taxon>
        <taxon>Unioninae</taxon>
        <taxon>Sinanodonta</taxon>
    </lineage>
</organism>
<evidence type="ECO:0000256" key="14">
    <source>
        <dbReference type="SAM" id="MobiDB-lite"/>
    </source>
</evidence>
<sequence>SPVITNLTFTIRMTEMNFTDDLKNSSSVIYHTTKNKLVQTLDMLLGHFQGYSGARLLSFRRGSVKADMKVSVNQFGNISTIQAALKQSVSLGFIGLNGTTIAVDSTYFISYIREGYTILEGIDITNAGDIYNGSSANITCMTTLIGNATPSIIWKYNGNAINPVTGSRIRISAILVDLETLQIINKTMTFDLIQSSDSGTYECVVLDGSSSPSVMNMTVFVLSQPEVFIQPVTQTVDVGSNVIITCQVVNNVPITQIVWYRNGTEINSTNQLSEENISFGNTASILTYKNIQYTTKYECRGDNVAGQGNMRQAMIYVALSGPHHDETCTNETDERGIKWSRTLQGKYDNKPCPTGMSGEAVRYCSQGGVWRGPSHDNCINETLLALQILTDNIKNGLSPNAVQDILVNLTHVTNPGNVELQKAELVIVSTILDNVVQISNHTGNITNTEIENFLEVASNVIDVKNSPSWQALIREDQVGASIILRNVEKYSIIKAKSTNSTDEPVKRFTKKNLFVEIGYNPVGDIQFPNTAANGSAFNNISSSRFFLSQAALIDGNYTSYVGAYFNNVSRIVQKNLLYNGSIINTGDNLEINSAVLSLQLDPKPPSLSPLLILTFKHFSANYSNPKCSFWMFNENRRGNGSWSDKGCKLVSTSDDTTVCQCDHLTNFAILMSPGKTPTKDQVSLSIISIIGCAISIFCLSVTMVAHLIVWRYVKSARSRLLMNLCAALIISYVIFLACIDRTENKNACTAVAALLHYFYLSVFFLMLAFGIEIAVSVIYVFVTSSRIRWLLPFAWILPAVIVAISLGVTKLEGYGNKKFCWLSIEDGLIWAFVGPAALVIVINFIIIIVVFRQMFSSSAMLTKSDKDKAKTAVRSLCVLLPITGITWVFGILSVNEDLVVFQYLFAIINSLQGFLIFLFNCVFNHHLKEAIKQMNVSRKRSQVTVSTILKSSSHSYGPKTCDTLDENQKNKATDLEAPSTNSFLESDQQMEKQVETYAKDDQLNTEYEESGTHIQYKRCGHNSSIQDVKISNILHDTKVRRKRDHAQVATTSATIANANTSADIDAGESTSFREV</sequence>
<dbReference type="InterPro" id="IPR013783">
    <property type="entry name" value="Ig-like_fold"/>
</dbReference>